<organism evidence="1">
    <name type="scientific">Alexandrium monilatum</name>
    <dbReference type="NCBI Taxonomy" id="311494"/>
    <lineage>
        <taxon>Eukaryota</taxon>
        <taxon>Sar</taxon>
        <taxon>Alveolata</taxon>
        <taxon>Dinophyceae</taxon>
        <taxon>Gonyaulacales</taxon>
        <taxon>Pyrocystaceae</taxon>
        <taxon>Alexandrium</taxon>
    </lineage>
</organism>
<protein>
    <submittedName>
        <fullName evidence="1">Uncharacterized protein</fullName>
    </submittedName>
</protein>
<name>A0A7S4QQF1_9DINO</name>
<dbReference type="AlphaFoldDB" id="A0A7S4QQF1"/>
<accession>A0A7S4QQF1</accession>
<evidence type="ECO:0000313" key="1">
    <source>
        <dbReference type="EMBL" id="CAE4590752.1"/>
    </source>
</evidence>
<sequence>MEHARLVYAGAPATEAHMAVIFKTTQGLAAGGTLELLAPEAYSLSCPAQAAALGLRGVRLCSGLDNSLRVVLSEAMAPGSHALVVHLGNPAFTPADNRFALVLRDRHSSVRDARMGVPGRPIVQGLGILASRLAFSSSTAFAQAEVRVSFHVATAIDPYQVMGAVRALQIVAPERFLLITREPVLNLDGLPTPETRWFHLLYTERLVRVDLVRSEGDQPDVIPAGDYRLSFQVRLPEFWMPNINIWVLSLCRNLRCSEIIADVAMAGFRFGDAPTLGGGEAEGSSQQGGAQPRHRALPGPLVACASVALAWLAAPAAPP</sequence>
<reference evidence="1" key="1">
    <citation type="submission" date="2021-01" db="EMBL/GenBank/DDBJ databases">
        <authorList>
            <person name="Corre E."/>
            <person name="Pelletier E."/>
            <person name="Niang G."/>
            <person name="Scheremetjew M."/>
            <person name="Finn R."/>
            <person name="Kale V."/>
            <person name="Holt S."/>
            <person name="Cochrane G."/>
            <person name="Meng A."/>
            <person name="Brown T."/>
            <person name="Cohen L."/>
        </authorList>
    </citation>
    <scope>NUCLEOTIDE SEQUENCE</scope>
    <source>
        <strain evidence="1">CCMP3105</strain>
    </source>
</reference>
<proteinExistence type="predicted"/>
<gene>
    <name evidence="1" type="ORF">AMON00008_LOCUS24102</name>
</gene>
<dbReference type="EMBL" id="HBNR01035134">
    <property type="protein sequence ID" value="CAE4590752.1"/>
    <property type="molecule type" value="Transcribed_RNA"/>
</dbReference>